<evidence type="ECO:0000256" key="1">
    <source>
        <dbReference type="PROSITE-ProRule" id="PRU00076"/>
    </source>
</evidence>
<dbReference type="EMBL" id="CAJNOM010001747">
    <property type="protein sequence ID" value="CAF1617967.1"/>
    <property type="molecule type" value="Genomic_DNA"/>
</dbReference>
<dbReference type="EMBL" id="CAJNOI010001422">
    <property type="protein sequence ID" value="CAF1412356.1"/>
    <property type="molecule type" value="Genomic_DNA"/>
</dbReference>
<feature type="disulfide bond" evidence="1">
    <location>
        <begin position="445"/>
        <end position="455"/>
    </location>
</feature>
<dbReference type="PROSITE" id="PS00022">
    <property type="entry name" value="EGF_1"/>
    <property type="match status" value="1"/>
</dbReference>
<evidence type="ECO:0000313" key="4">
    <source>
        <dbReference type="EMBL" id="CAF1412356.1"/>
    </source>
</evidence>
<dbReference type="InterPro" id="IPR000742">
    <property type="entry name" value="EGF"/>
</dbReference>
<dbReference type="AlphaFoldDB" id="A0A816C7X3"/>
<dbReference type="OrthoDB" id="10045365at2759"/>
<keyword evidence="1" id="KW-1015">Disulfide bond</keyword>
<evidence type="ECO:0000259" key="3">
    <source>
        <dbReference type="PROSITE" id="PS50026"/>
    </source>
</evidence>
<dbReference type="PROSITE" id="PS50026">
    <property type="entry name" value="EGF_3"/>
    <property type="match status" value="1"/>
</dbReference>
<reference evidence="5" key="1">
    <citation type="submission" date="2021-02" db="EMBL/GenBank/DDBJ databases">
        <authorList>
            <person name="Nowell W R."/>
        </authorList>
    </citation>
    <scope>NUCLEOTIDE SEQUENCE</scope>
</reference>
<protein>
    <recommendedName>
        <fullName evidence="3">EGF-like domain-containing protein</fullName>
    </recommendedName>
</protein>
<keyword evidence="6" id="KW-1185">Reference proteome</keyword>
<gene>
    <name evidence="4" type="ORF">BJG266_LOCUS38281</name>
    <name evidence="5" type="ORF">QVE165_LOCUS55154</name>
</gene>
<feature type="domain" description="EGF-like" evidence="3">
    <location>
        <begin position="442"/>
        <end position="473"/>
    </location>
</feature>
<dbReference type="Proteomes" id="UP000663832">
    <property type="component" value="Unassembled WGS sequence"/>
</dbReference>
<evidence type="ECO:0000313" key="6">
    <source>
        <dbReference type="Proteomes" id="UP000663832"/>
    </source>
</evidence>
<proteinExistence type="predicted"/>
<comment type="caution">
    <text evidence="5">The sequence shown here is derived from an EMBL/GenBank/DDBJ whole genome shotgun (WGS) entry which is preliminary data.</text>
</comment>
<name>A0A816C7X3_9BILA</name>
<dbReference type="PROSITE" id="PS01186">
    <property type="entry name" value="EGF_2"/>
    <property type="match status" value="1"/>
</dbReference>
<keyword evidence="1" id="KW-0245">EGF-like domain</keyword>
<evidence type="ECO:0000313" key="5">
    <source>
        <dbReference type="EMBL" id="CAF1617967.1"/>
    </source>
</evidence>
<feature type="disulfide bond" evidence="1">
    <location>
        <begin position="463"/>
        <end position="472"/>
    </location>
</feature>
<accession>A0A816C7X3</accession>
<feature type="region of interest" description="Disordered" evidence="2">
    <location>
        <begin position="152"/>
        <end position="172"/>
    </location>
</feature>
<dbReference type="Proteomes" id="UP000663877">
    <property type="component" value="Unassembled WGS sequence"/>
</dbReference>
<evidence type="ECO:0000256" key="2">
    <source>
        <dbReference type="SAM" id="MobiDB-lite"/>
    </source>
</evidence>
<comment type="caution">
    <text evidence="1">Lacks conserved residue(s) required for the propagation of feature annotation.</text>
</comment>
<organism evidence="5 6">
    <name type="scientific">Adineta steineri</name>
    <dbReference type="NCBI Taxonomy" id="433720"/>
    <lineage>
        <taxon>Eukaryota</taxon>
        <taxon>Metazoa</taxon>
        <taxon>Spiralia</taxon>
        <taxon>Gnathifera</taxon>
        <taxon>Rotifera</taxon>
        <taxon>Eurotatoria</taxon>
        <taxon>Bdelloidea</taxon>
        <taxon>Adinetida</taxon>
        <taxon>Adinetidae</taxon>
        <taxon>Adineta</taxon>
    </lineage>
</organism>
<sequence>MRFWDLLDYNLKYSFFSRLEFLVQSIHIHFLSIKSNSRFGQYLSCRVPCSFDRIKDGDESDIDCGGSRCPKCSNAMNCKEDCDCISNICKNGRCASYLSCEDNIKNQNETDIDCGGIKCPRCDNLKNCSDDCDCISGACKNNQCIENGSTTSSIQNTTSTPSTAVSANSTSPSSAMSTISASLTSISANSSSTSSIQNATSVPFTTVFTNSNLTSSAMSTISASVTSISANSSSASTFSTTFSANSTSPSSAMSITSASITSISANSSSASILATTVSVGSTSASQTSTSANSSPTSSIQKTTSIPLTPVLTNSSLASTVMSTTLVASTFTPQRSNPTSTASMTTSITVSKCIDRIKNEDETDIDCGGSRCPKCNNIMNCNDDSDCISSYCKNKKCNPIETCDDKMKNQDETDIDCGGSKCPKCQDTKICNQASDCTSNFCNNKCVPACKNNGTCVSENNCTCSSGFSGPTCEVQSVGLCTDTETISSNPILLITFGRGSAQYSRSKPTNFNFSTTYKQQFEPKTNDGMFSFINSIHNDFLGTWHTGAKDHTGDQGGYMFLVNADYQPGQFYNGTVKNLCVGLRYEFSVYLANVCNGADRIEPNVRFEVRSLTNGNQLLAQLRSGNIPVTKNLTWKKYGLSFTAPTSSVVLLMISDARGGSGNDIVIDDIGLRVCSHKGTGFCPSN</sequence>